<dbReference type="Gene3D" id="3.90.25.10">
    <property type="entry name" value="UDP-galactose 4-epimerase, domain 1"/>
    <property type="match status" value="1"/>
</dbReference>
<dbReference type="GO" id="GO:0008831">
    <property type="term" value="F:dTDP-4-dehydrorhamnose reductase activity"/>
    <property type="evidence" value="ECO:0007669"/>
    <property type="project" value="UniProtKB-EC"/>
</dbReference>
<evidence type="ECO:0000313" key="8">
    <source>
        <dbReference type="EMBL" id="WFL78744.1"/>
    </source>
</evidence>
<keyword evidence="6" id="KW-0521">NADP</keyword>
<evidence type="ECO:0000256" key="3">
    <source>
        <dbReference type="ARBA" id="ARBA00012929"/>
    </source>
</evidence>
<dbReference type="CDD" id="cd05254">
    <property type="entry name" value="dTDP_HR_like_SDR_e"/>
    <property type="match status" value="1"/>
</dbReference>
<organism evidence="8 9">
    <name type="scientific">Altererythrobacter arenosus</name>
    <dbReference type="NCBI Taxonomy" id="3032592"/>
    <lineage>
        <taxon>Bacteria</taxon>
        <taxon>Pseudomonadati</taxon>
        <taxon>Pseudomonadota</taxon>
        <taxon>Alphaproteobacteria</taxon>
        <taxon>Sphingomonadales</taxon>
        <taxon>Erythrobacteraceae</taxon>
        <taxon>Altererythrobacter</taxon>
    </lineage>
</organism>
<keyword evidence="9" id="KW-1185">Reference proteome</keyword>
<protein>
    <recommendedName>
        <fullName evidence="4 6">dTDP-4-dehydrorhamnose reductase</fullName>
        <ecNumber evidence="3 6">1.1.1.133</ecNumber>
    </recommendedName>
</protein>
<dbReference type="InterPro" id="IPR036291">
    <property type="entry name" value="NAD(P)-bd_dom_sf"/>
</dbReference>
<comment type="similarity">
    <text evidence="2 6">Belongs to the dTDP-4-dehydrorhamnose reductase family.</text>
</comment>
<feature type="domain" description="RmlD-like substrate binding" evidence="7">
    <location>
        <begin position="3"/>
        <end position="293"/>
    </location>
</feature>
<dbReference type="InterPro" id="IPR005913">
    <property type="entry name" value="dTDP_dehydrorham_reduct"/>
</dbReference>
<name>A0ABY8FUR9_9SPHN</name>
<evidence type="ECO:0000256" key="1">
    <source>
        <dbReference type="ARBA" id="ARBA00004781"/>
    </source>
</evidence>
<dbReference type="SUPFAM" id="SSF51735">
    <property type="entry name" value="NAD(P)-binding Rossmann-fold domains"/>
    <property type="match status" value="1"/>
</dbReference>
<reference evidence="8 9" key="1">
    <citation type="submission" date="2023-03" db="EMBL/GenBank/DDBJ databases">
        <title>Altererythrobacter sp. CAU 1644 isolated from sand.</title>
        <authorList>
            <person name="Kim W."/>
        </authorList>
    </citation>
    <scope>NUCLEOTIDE SEQUENCE [LARGE SCALE GENOMIC DNA]</scope>
    <source>
        <strain evidence="8 9">CAU 1644</strain>
    </source>
</reference>
<evidence type="ECO:0000256" key="4">
    <source>
        <dbReference type="ARBA" id="ARBA00017099"/>
    </source>
</evidence>
<evidence type="ECO:0000256" key="6">
    <source>
        <dbReference type="RuleBase" id="RU364082"/>
    </source>
</evidence>
<evidence type="ECO:0000256" key="2">
    <source>
        <dbReference type="ARBA" id="ARBA00010944"/>
    </source>
</evidence>
<sequence length="308" mass="33437">MARILVTGRDGQVARSLASPLLVPELHGHQVMFAARPEFDLADARSIERTIDRTQPDIIFSAAAYTDVERAEDEPELAMAINARAPGVIGHCAYRMGARVIHLSTDYVFSGEGTRPWREEDPVGPVNAYGESKLAGEQSLAASGADHCILRTSWLHSPFGKNFVKTILGLATERGEVSVVDDQFGNPTSAVDVARALLTITRQWDMAARRGSNRTYHLAGQTALSRAEFAVAILRQSRQLGGPTCAVNPICSIAYPSRARRPGNSRMDSSLFLDSFGYSPRDFGAALAETVAASLGLVSRQDQSRRHD</sequence>
<dbReference type="EMBL" id="CP121106">
    <property type="protein sequence ID" value="WFL78744.1"/>
    <property type="molecule type" value="Genomic_DNA"/>
</dbReference>
<dbReference type="NCBIfam" id="TIGR01214">
    <property type="entry name" value="rmlD"/>
    <property type="match status" value="1"/>
</dbReference>
<comment type="function">
    <text evidence="6">Catalyzes the reduction of dTDP-6-deoxy-L-lyxo-4-hexulose to yield dTDP-L-rhamnose.</text>
</comment>
<keyword evidence="6 8" id="KW-0560">Oxidoreductase</keyword>
<evidence type="ECO:0000259" key="7">
    <source>
        <dbReference type="Pfam" id="PF04321"/>
    </source>
</evidence>
<dbReference type="PANTHER" id="PTHR10491">
    <property type="entry name" value="DTDP-4-DEHYDRORHAMNOSE REDUCTASE"/>
    <property type="match status" value="1"/>
</dbReference>
<comment type="pathway">
    <text evidence="1 6">Carbohydrate biosynthesis; dTDP-L-rhamnose biosynthesis.</text>
</comment>
<evidence type="ECO:0000313" key="9">
    <source>
        <dbReference type="Proteomes" id="UP001215827"/>
    </source>
</evidence>
<dbReference type="Pfam" id="PF04321">
    <property type="entry name" value="RmlD_sub_bind"/>
    <property type="match status" value="1"/>
</dbReference>
<dbReference type="Gene3D" id="3.40.50.720">
    <property type="entry name" value="NAD(P)-binding Rossmann-like Domain"/>
    <property type="match status" value="1"/>
</dbReference>
<accession>A0ABY8FUR9</accession>
<dbReference type="InterPro" id="IPR029903">
    <property type="entry name" value="RmlD-like-bd"/>
</dbReference>
<gene>
    <name evidence="8" type="primary">rfbD</name>
    <name evidence="8" type="ORF">P7228_06680</name>
</gene>
<dbReference type="RefSeq" id="WP_278017434.1">
    <property type="nucleotide sequence ID" value="NZ_CP121106.1"/>
</dbReference>
<dbReference type="Proteomes" id="UP001215827">
    <property type="component" value="Chromosome"/>
</dbReference>
<proteinExistence type="inferred from homology"/>
<dbReference type="PANTHER" id="PTHR10491:SF4">
    <property type="entry name" value="METHIONINE ADENOSYLTRANSFERASE 2 SUBUNIT BETA"/>
    <property type="match status" value="1"/>
</dbReference>
<comment type="cofactor">
    <cofactor evidence="6">
        <name>Mg(2+)</name>
        <dbReference type="ChEBI" id="CHEBI:18420"/>
    </cofactor>
    <text evidence="6">Binds 1 Mg(2+) ion per monomer.</text>
</comment>
<dbReference type="EC" id="1.1.1.133" evidence="3 6"/>
<comment type="catalytic activity">
    <reaction evidence="5 6">
        <text>dTDP-beta-L-rhamnose + NADP(+) = dTDP-4-dehydro-beta-L-rhamnose + NADPH + H(+)</text>
        <dbReference type="Rhea" id="RHEA:21796"/>
        <dbReference type="ChEBI" id="CHEBI:15378"/>
        <dbReference type="ChEBI" id="CHEBI:57510"/>
        <dbReference type="ChEBI" id="CHEBI:57783"/>
        <dbReference type="ChEBI" id="CHEBI:58349"/>
        <dbReference type="ChEBI" id="CHEBI:62830"/>
        <dbReference type="EC" id="1.1.1.133"/>
    </reaction>
</comment>
<evidence type="ECO:0000256" key="5">
    <source>
        <dbReference type="ARBA" id="ARBA00048200"/>
    </source>
</evidence>